<dbReference type="Pfam" id="PF07687">
    <property type="entry name" value="M20_dimer"/>
    <property type="match status" value="1"/>
</dbReference>
<name>A0A0J6AAC7_BURCE</name>
<evidence type="ECO:0000313" key="5">
    <source>
        <dbReference type="Proteomes" id="UP000036338"/>
    </source>
</evidence>
<dbReference type="PANTHER" id="PTHR11014">
    <property type="entry name" value="PEPTIDASE M20 FAMILY MEMBER"/>
    <property type="match status" value="1"/>
</dbReference>
<reference evidence="4 5" key="1">
    <citation type="submission" date="2015-05" db="EMBL/GenBank/DDBJ databases">
        <title>Draft genome of Burkholderia cepacia LK29.</title>
        <authorList>
            <person name="Chan X.Y."/>
        </authorList>
    </citation>
    <scope>NUCLEOTIDE SEQUENCE [LARGE SCALE GENOMIC DNA]</scope>
    <source>
        <strain evidence="4 5">LK29</strain>
    </source>
</reference>
<dbReference type="InterPro" id="IPR017439">
    <property type="entry name" value="Amidohydrolase"/>
</dbReference>
<dbReference type="RefSeq" id="WP_048242678.1">
    <property type="nucleotide sequence ID" value="NZ_LDWR01000004.1"/>
</dbReference>
<dbReference type="GO" id="GO:0050118">
    <property type="term" value="F:N-acetyldiaminopimelate deacetylase activity"/>
    <property type="evidence" value="ECO:0007669"/>
    <property type="project" value="UniProtKB-ARBA"/>
</dbReference>
<dbReference type="InterPro" id="IPR011650">
    <property type="entry name" value="Peptidase_M20_dimer"/>
</dbReference>
<proteinExistence type="predicted"/>
<dbReference type="Gene3D" id="3.40.630.10">
    <property type="entry name" value="Zn peptidases"/>
    <property type="match status" value="1"/>
</dbReference>
<dbReference type="AlphaFoldDB" id="A0A0J6AAC7"/>
<evidence type="ECO:0000256" key="1">
    <source>
        <dbReference type="ARBA" id="ARBA00022801"/>
    </source>
</evidence>
<organism evidence="4 5">
    <name type="scientific">Burkholderia cepacia</name>
    <name type="common">Pseudomonas cepacia</name>
    <dbReference type="NCBI Taxonomy" id="292"/>
    <lineage>
        <taxon>Bacteria</taxon>
        <taxon>Pseudomonadati</taxon>
        <taxon>Pseudomonadota</taxon>
        <taxon>Betaproteobacteria</taxon>
        <taxon>Burkholderiales</taxon>
        <taxon>Burkholderiaceae</taxon>
        <taxon>Burkholderia</taxon>
        <taxon>Burkholderia cepacia complex</taxon>
    </lineage>
</organism>
<dbReference type="EMBL" id="LDWR01000004">
    <property type="protein sequence ID" value="KML62790.1"/>
    <property type="molecule type" value="Genomic_DNA"/>
</dbReference>
<dbReference type="NCBIfam" id="TIGR01891">
    <property type="entry name" value="amidohydrolases"/>
    <property type="match status" value="1"/>
</dbReference>
<dbReference type="GO" id="GO:0019877">
    <property type="term" value="P:diaminopimelate biosynthetic process"/>
    <property type="evidence" value="ECO:0007669"/>
    <property type="project" value="UniProtKB-ARBA"/>
</dbReference>
<protein>
    <submittedName>
        <fullName evidence="4">Amidohydrolase</fullName>
    </submittedName>
</protein>
<dbReference type="Proteomes" id="UP000036338">
    <property type="component" value="Unassembled WGS sequence"/>
</dbReference>
<feature type="binding site" evidence="2">
    <location>
        <position position="365"/>
    </location>
    <ligand>
        <name>Mn(2+)</name>
        <dbReference type="ChEBI" id="CHEBI:29035"/>
        <label>2</label>
    </ligand>
</feature>
<dbReference type="PIRSF" id="PIRSF005962">
    <property type="entry name" value="Pept_M20D_amidohydro"/>
    <property type="match status" value="1"/>
</dbReference>
<feature type="binding site" evidence="2">
    <location>
        <position position="106"/>
    </location>
    <ligand>
        <name>Mn(2+)</name>
        <dbReference type="ChEBI" id="CHEBI:29035"/>
        <label>2</label>
    </ligand>
</feature>
<evidence type="ECO:0000259" key="3">
    <source>
        <dbReference type="Pfam" id="PF07687"/>
    </source>
</evidence>
<comment type="cofactor">
    <cofactor evidence="2">
        <name>Mn(2+)</name>
        <dbReference type="ChEBI" id="CHEBI:29035"/>
    </cofactor>
    <text evidence="2">The Mn(2+) ion enhances activity.</text>
</comment>
<dbReference type="PANTHER" id="PTHR11014:SF63">
    <property type="entry name" value="METALLOPEPTIDASE, PUTATIVE (AFU_ORTHOLOGUE AFUA_6G09600)-RELATED"/>
    <property type="match status" value="1"/>
</dbReference>
<keyword evidence="2" id="KW-0464">Manganese</keyword>
<dbReference type="PATRIC" id="fig|292.27.peg.4508"/>
<feature type="binding site" evidence="2">
    <location>
        <position position="167"/>
    </location>
    <ligand>
        <name>Mn(2+)</name>
        <dbReference type="ChEBI" id="CHEBI:29035"/>
        <label>2</label>
    </ligand>
</feature>
<feature type="domain" description="Peptidase M20 dimerisation" evidence="3">
    <location>
        <begin position="190"/>
        <end position="285"/>
    </location>
</feature>
<dbReference type="Pfam" id="PF01546">
    <property type="entry name" value="Peptidase_M20"/>
    <property type="match status" value="1"/>
</dbReference>
<comment type="caution">
    <text evidence="4">The sequence shown here is derived from an EMBL/GenBank/DDBJ whole genome shotgun (WGS) entry which is preliminary data.</text>
</comment>
<dbReference type="SUPFAM" id="SSF53187">
    <property type="entry name" value="Zn-dependent exopeptidases"/>
    <property type="match status" value="1"/>
</dbReference>
<dbReference type="InterPro" id="IPR036264">
    <property type="entry name" value="Bact_exopeptidase_dim_dom"/>
</dbReference>
<dbReference type="Gene3D" id="3.30.70.360">
    <property type="match status" value="1"/>
</dbReference>
<dbReference type="InterPro" id="IPR002933">
    <property type="entry name" value="Peptidase_M20"/>
</dbReference>
<dbReference type="SUPFAM" id="SSF55031">
    <property type="entry name" value="Bacterial exopeptidase dimerisation domain"/>
    <property type="match status" value="1"/>
</dbReference>
<dbReference type="FunFam" id="3.30.70.360:FF:000001">
    <property type="entry name" value="N-acetyldiaminopimelate deacetylase"/>
    <property type="match status" value="1"/>
</dbReference>
<dbReference type="GO" id="GO:0046872">
    <property type="term" value="F:metal ion binding"/>
    <property type="evidence" value="ECO:0007669"/>
    <property type="project" value="UniProtKB-KW"/>
</dbReference>
<accession>A0A0J6AAC7</accession>
<sequence length="392" mass="41715">MSISSNEFVPQGMRNIEREMIALRRQIHADPELSFQEYATSALVAERLAQWGYDVHCGIGDTGVVGTLGNGAGRTIGLRADMDALPIVEATGLPYASTNPGVMHACGHDGHTAMLLAAARYLAQNRCFSGTVRVIFQPAEESGGGALRMLEEGLLERFPCDAVFAMHNMPGLPAGQFGFRSGAFMASADSVTIRIAGYGGHGAIPHKTVDPVVASASLVMALQTVVARNVDPLETAIVTVGSIHAGSASNIVPDAAVIGLSVRALDPGVRDLLQARITALAHAHAEGFGARAEVEYERGYPVLINHPDETRLAESVARDWLGDGGLVRDMKPITNSEDFAYVLERCPGCYLLIGNGEGKGGCMVHNPGYDFNDDILLTGASYWVRLVERFLA</sequence>
<feature type="binding site" evidence="2">
    <location>
        <position position="108"/>
    </location>
    <ligand>
        <name>Mn(2+)</name>
        <dbReference type="ChEBI" id="CHEBI:29035"/>
        <label>2</label>
    </ligand>
</feature>
<feature type="binding site" evidence="2">
    <location>
        <position position="141"/>
    </location>
    <ligand>
        <name>Mn(2+)</name>
        <dbReference type="ChEBI" id="CHEBI:29035"/>
        <label>2</label>
    </ligand>
</feature>
<dbReference type="CDD" id="cd05666">
    <property type="entry name" value="M20_Acy1-like"/>
    <property type="match status" value="1"/>
</dbReference>
<evidence type="ECO:0000256" key="2">
    <source>
        <dbReference type="PIRSR" id="PIRSR005962-1"/>
    </source>
</evidence>
<gene>
    <name evidence="4" type="ORF">VL15_01315</name>
</gene>
<keyword evidence="1 4" id="KW-0378">Hydrolase</keyword>
<keyword evidence="2" id="KW-0479">Metal-binding</keyword>
<evidence type="ECO:0000313" key="4">
    <source>
        <dbReference type="EMBL" id="KML62790.1"/>
    </source>
</evidence>